<dbReference type="EMBL" id="JAHXRI010000010">
    <property type="protein sequence ID" value="MBZ1351153.1"/>
    <property type="molecule type" value="Genomic_DNA"/>
</dbReference>
<dbReference type="Proteomes" id="UP000739565">
    <property type="component" value="Unassembled WGS sequence"/>
</dbReference>
<dbReference type="Gene3D" id="3.40.190.10">
    <property type="entry name" value="Periplasmic binding protein-like II"/>
    <property type="match status" value="1"/>
</dbReference>
<dbReference type="PANTHER" id="PTHR42928">
    <property type="entry name" value="TRICARBOXYLATE-BINDING PROTEIN"/>
    <property type="match status" value="1"/>
</dbReference>
<dbReference type="AlphaFoldDB" id="A0A953T279"/>
<organism evidence="2 3">
    <name type="scientific">Zwartia hollandica</name>
    <dbReference type="NCBI Taxonomy" id="324606"/>
    <lineage>
        <taxon>Bacteria</taxon>
        <taxon>Pseudomonadati</taxon>
        <taxon>Pseudomonadota</taxon>
        <taxon>Betaproteobacteria</taxon>
        <taxon>Burkholderiales</taxon>
        <taxon>Alcaligenaceae</taxon>
        <taxon>Zwartia</taxon>
    </lineage>
</organism>
<reference evidence="2" key="1">
    <citation type="submission" date="2021-07" db="EMBL/GenBank/DDBJ databases">
        <title>New genus and species of the family Alcaligenaceae.</title>
        <authorList>
            <person name="Hahn M.W."/>
        </authorList>
    </citation>
    <scope>NUCLEOTIDE SEQUENCE</scope>
    <source>
        <strain evidence="2">LF4-65</strain>
    </source>
</reference>
<gene>
    <name evidence="2" type="ORF">KZZ10_10895</name>
</gene>
<dbReference type="Gene3D" id="3.40.190.150">
    <property type="entry name" value="Bordetella uptake gene, domain 1"/>
    <property type="match status" value="1"/>
</dbReference>
<dbReference type="InterPro" id="IPR005064">
    <property type="entry name" value="BUG"/>
</dbReference>
<dbReference type="InterPro" id="IPR042100">
    <property type="entry name" value="Bug_dom1"/>
</dbReference>
<dbReference type="PANTHER" id="PTHR42928:SF5">
    <property type="entry name" value="BLR1237 PROTEIN"/>
    <property type="match status" value="1"/>
</dbReference>
<sequence>MFSSGAGFAQDYPNKPIKWIVPYTPGGYTDNVTRLVTARMATILGQPIIIENKPGANSIIGVDQATKAAPDGYTMLTTITAHAANVTLYEGKLPFDPYQSLIPISLVTTTPLVLSVNKDLPVKSIGELIAYAKANPSKLSFGSSGVGAAAHLTSELLKHTASINMVHVPYKGTAPALTDLMSNNIQVLVDAPSGVGANIRAGKIKALAVFADKRLASYPDVPTIVESGGPKIESSSWVMFFAPAGTPKAIVDKLSLAVRESLKSEELIKRLSDQGIITVGSTPAEADAFLKAEIAKWGNLIKTVGVKAE</sequence>
<proteinExistence type="inferred from homology"/>
<dbReference type="SUPFAM" id="SSF53850">
    <property type="entry name" value="Periplasmic binding protein-like II"/>
    <property type="match status" value="1"/>
</dbReference>
<evidence type="ECO:0000256" key="1">
    <source>
        <dbReference type="ARBA" id="ARBA00006987"/>
    </source>
</evidence>
<name>A0A953T279_9BURK</name>
<dbReference type="PIRSF" id="PIRSF017082">
    <property type="entry name" value="YflP"/>
    <property type="match status" value="1"/>
</dbReference>
<comment type="similarity">
    <text evidence="1">Belongs to the UPF0065 (bug) family.</text>
</comment>
<accession>A0A953T279</accession>
<keyword evidence="3" id="KW-1185">Reference proteome</keyword>
<dbReference type="Pfam" id="PF03401">
    <property type="entry name" value="TctC"/>
    <property type="match status" value="1"/>
</dbReference>
<evidence type="ECO:0000313" key="3">
    <source>
        <dbReference type="Proteomes" id="UP000739565"/>
    </source>
</evidence>
<dbReference type="CDD" id="cd13578">
    <property type="entry name" value="PBP2_Bug27"/>
    <property type="match status" value="1"/>
</dbReference>
<evidence type="ECO:0000313" key="2">
    <source>
        <dbReference type="EMBL" id="MBZ1351153.1"/>
    </source>
</evidence>
<protein>
    <submittedName>
        <fullName evidence="2">Tripartite tricarboxylate transporter substrate binding protein</fullName>
    </submittedName>
</protein>
<comment type="caution">
    <text evidence="2">The sequence shown here is derived from an EMBL/GenBank/DDBJ whole genome shotgun (WGS) entry which is preliminary data.</text>
</comment>